<evidence type="ECO:0000313" key="4">
    <source>
        <dbReference type="Proteomes" id="UP000001307"/>
    </source>
</evidence>
<dbReference type="Proteomes" id="UP000001307">
    <property type="component" value="Unassembled WGS sequence"/>
</dbReference>
<reference evidence="3" key="1">
    <citation type="journal article" date="2010" name="Science">
        <title>Plasticity of animal genome architecture unmasked by rapid evolution of a pelagic tunicate.</title>
        <authorList>
            <person name="Denoeud F."/>
            <person name="Henriet S."/>
            <person name="Mungpakdee S."/>
            <person name="Aury J.M."/>
            <person name="Da Silva C."/>
            <person name="Brinkmann H."/>
            <person name="Mikhaleva J."/>
            <person name="Olsen L.C."/>
            <person name="Jubin C."/>
            <person name="Canestro C."/>
            <person name="Bouquet J.M."/>
            <person name="Danks G."/>
            <person name="Poulain J."/>
            <person name="Campsteijn C."/>
            <person name="Adamski M."/>
            <person name="Cross I."/>
            <person name="Yadetie F."/>
            <person name="Muffato M."/>
            <person name="Louis A."/>
            <person name="Butcher S."/>
            <person name="Tsagkogeorga G."/>
            <person name="Konrad A."/>
            <person name="Singh S."/>
            <person name="Jensen M.F."/>
            <person name="Cong E.H."/>
            <person name="Eikeseth-Otteraa H."/>
            <person name="Noel B."/>
            <person name="Anthouard V."/>
            <person name="Porcel B.M."/>
            <person name="Kachouri-Lafond R."/>
            <person name="Nishino A."/>
            <person name="Ugolini M."/>
            <person name="Chourrout P."/>
            <person name="Nishida H."/>
            <person name="Aasland R."/>
            <person name="Huzurbazar S."/>
            <person name="Westhof E."/>
            <person name="Delsuc F."/>
            <person name="Lehrach H."/>
            <person name="Reinhardt R."/>
            <person name="Weissenbach J."/>
            <person name="Roy S.W."/>
            <person name="Artiguenave F."/>
            <person name="Postlethwait J.H."/>
            <person name="Manak J.R."/>
            <person name="Thompson E.M."/>
            <person name="Jaillon O."/>
            <person name="Du Pasquier L."/>
            <person name="Boudinot P."/>
            <person name="Liberles D.A."/>
            <person name="Volff J.N."/>
            <person name="Philippe H."/>
            <person name="Lenhard B."/>
            <person name="Roest Crollius H."/>
            <person name="Wincker P."/>
            <person name="Chourrout D."/>
        </authorList>
    </citation>
    <scope>NUCLEOTIDE SEQUENCE [LARGE SCALE GENOMIC DNA]</scope>
</reference>
<organism evidence="3">
    <name type="scientific">Oikopleura dioica</name>
    <name type="common">Tunicate</name>
    <dbReference type="NCBI Taxonomy" id="34765"/>
    <lineage>
        <taxon>Eukaryota</taxon>
        <taxon>Metazoa</taxon>
        <taxon>Chordata</taxon>
        <taxon>Tunicata</taxon>
        <taxon>Appendicularia</taxon>
        <taxon>Copelata</taxon>
        <taxon>Oikopleuridae</taxon>
        <taxon>Oikopleura</taxon>
    </lineage>
</organism>
<name>E4WZX3_OIKDI</name>
<keyword evidence="2" id="KW-0472">Membrane</keyword>
<dbReference type="AlphaFoldDB" id="E4WZX3"/>
<dbReference type="OrthoDB" id="10456860at2759"/>
<accession>E4WZX3</accession>
<feature type="transmembrane region" description="Helical" evidence="2">
    <location>
        <begin position="263"/>
        <end position="285"/>
    </location>
</feature>
<evidence type="ECO:0000256" key="2">
    <source>
        <dbReference type="SAM" id="Phobius"/>
    </source>
</evidence>
<protein>
    <submittedName>
        <fullName evidence="3">Uncharacterized protein</fullName>
    </submittedName>
</protein>
<feature type="compositionally biased region" description="Polar residues" evidence="1">
    <location>
        <begin position="16"/>
        <end position="25"/>
    </location>
</feature>
<keyword evidence="2" id="KW-0812">Transmembrane</keyword>
<dbReference type="InParanoid" id="E4WZX3"/>
<evidence type="ECO:0000256" key="1">
    <source>
        <dbReference type="SAM" id="MobiDB-lite"/>
    </source>
</evidence>
<feature type="compositionally biased region" description="Polar residues" evidence="1">
    <location>
        <begin position="139"/>
        <end position="152"/>
    </location>
</feature>
<feature type="region of interest" description="Disordered" evidence="1">
    <location>
        <begin position="139"/>
        <end position="207"/>
    </location>
</feature>
<sequence length="286" mass="33103">MEEDEHEMVDFLSTRTSNVASSLGPNRSPDLSPANTAGRFKMQFPNQQSPFKIVEMHPAQKLPDDMSIVDSQTEKTLREYPFYNQIKSQVMHLPIELSNSDWSDEAKFCDELRNHGAQPNQSPPEQSRRNDFQISKHNASKSSLLGVQQRPSYNPEAVDDDDFAFPPPPEKNEPIYIRPSFPEKRNSRTRRARRDKYPSSVGPKNNASVRIQEDNQTPLSAKRTYNQSAYGPFTRSTRYQSFPNYPRYRQPARRAAKSQPPLVTYWLLAFLLFMLMFISLFPLMFM</sequence>
<keyword evidence="2" id="KW-1133">Transmembrane helix</keyword>
<proteinExistence type="predicted"/>
<keyword evidence="4" id="KW-1185">Reference proteome</keyword>
<evidence type="ECO:0000313" key="3">
    <source>
        <dbReference type="EMBL" id="CBY22719.1"/>
    </source>
</evidence>
<gene>
    <name evidence="3" type="ORF">GSOID_T00013489001</name>
</gene>
<feature type="region of interest" description="Disordered" evidence="1">
    <location>
        <begin position="16"/>
        <end position="36"/>
    </location>
</feature>
<dbReference type="EMBL" id="FN653019">
    <property type="protein sequence ID" value="CBY22719.1"/>
    <property type="molecule type" value="Genomic_DNA"/>
</dbReference>